<accession>A0A2X3UZL6</accession>
<organism evidence="1 2">
    <name type="scientific">Streptococcus thermophilus</name>
    <dbReference type="NCBI Taxonomy" id="1308"/>
    <lineage>
        <taxon>Bacteria</taxon>
        <taxon>Bacillati</taxon>
        <taxon>Bacillota</taxon>
        <taxon>Bacilli</taxon>
        <taxon>Lactobacillales</taxon>
        <taxon>Streptococcaceae</taxon>
        <taxon>Streptococcus</taxon>
    </lineage>
</organism>
<dbReference type="Proteomes" id="UP000249634">
    <property type="component" value="Chromosome 1"/>
</dbReference>
<sequence>MIKIFPHSLLSIFVSLVIQHYLFISQLHSKIKLSFSYYPYKSYIPTTYFIIKSNFLTSEQVTFFLEDIRRHSQLANIILIGSNIDYEELYRNHYRVFGVIDTTENKSLTFIRDQIHFYLDGLYGLKNQESD</sequence>
<proteinExistence type="predicted"/>
<name>A0A2X3UZL6_STRTR</name>
<evidence type="ECO:0000313" key="2">
    <source>
        <dbReference type="Proteomes" id="UP000249634"/>
    </source>
</evidence>
<evidence type="ECO:0000313" key="1">
    <source>
        <dbReference type="EMBL" id="SQF24053.1"/>
    </source>
</evidence>
<reference evidence="1 2" key="1">
    <citation type="submission" date="2018-06" db="EMBL/GenBank/DDBJ databases">
        <authorList>
            <consortium name="Pathogen Informatics"/>
            <person name="Doyle S."/>
        </authorList>
    </citation>
    <scope>NUCLEOTIDE SEQUENCE [LARGE SCALE GENOMIC DNA]</scope>
    <source>
        <strain evidence="1 2">NCTC12958</strain>
    </source>
</reference>
<gene>
    <name evidence="1" type="ORF">NCTC12958_00223</name>
</gene>
<protein>
    <submittedName>
        <fullName evidence="1">Uncharacterized protein</fullName>
    </submittedName>
</protein>
<dbReference type="AlphaFoldDB" id="A0A2X3UZL6"/>
<dbReference type="EMBL" id="LS483339">
    <property type="protein sequence ID" value="SQF24053.1"/>
    <property type="molecule type" value="Genomic_DNA"/>
</dbReference>